<keyword evidence="3 4" id="KW-0472">Membrane</keyword>
<feature type="transmembrane region" description="Helical" evidence="4">
    <location>
        <begin position="283"/>
        <end position="302"/>
    </location>
</feature>
<sequence length="396" mass="40712">MEGAAPGARNRHVLVSALGITQILAWGSSYYLPAVLAAPIAADTGWSLASVVAGLSCGLLLAGLVSPVTGRLIQRHGGRPVLAASSLLLAAAHALMAGATAYPLYLLAWLLMGLGMSSGLYDAGFATLGRLYGQGARGAITNLTLFGGFASTVCWPLSAFLVEHEGWRIACLCYAAIHLLICLPLHLWVIPPPPPVSMPAPATAGWKQASTTGRARTRFILLASIQTLAALIASMLSVHLLTLLQFRGVGLAAAVALGTLVGSSQVGARVAEMLIGRNRHHPIWTMLTSVSLLAAGVWLLLASQTLTALALILYGAGNGIHTIARGALPLVLFDPQRYAALMGKLATPSLIVQAAAPSIGALLLGVGGGNLVLTTLALAATVNLGLCACLFAAVRR</sequence>
<feature type="transmembrane region" description="Helical" evidence="4">
    <location>
        <begin position="248"/>
        <end position="271"/>
    </location>
</feature>
<organism evidence="6 7">
    <name type="scientific">Mesorhizobium tamadayense</name>
    <dbReference type="NCBI Taxonomy" id="425306"/>
    <lineage>
        <taxon>Bacteria</taxon>
        <taxon>Pseudomonadati</taxon>
        <taxon>Pseudomonadota</taxon>
        <taxon>Alphaproteobacteria</taxon>
        <taxon>Hyphomicrobiales</taxon>
        <taxon>Phyllobacteriaceae</taxon>
        <taxon>Mesorhizobium</taxon>
    </lineage>
</organism>
<dbReference type="OrthoDB" id="7200137at2"/>
<dbReference type="InterPro" id="IPR011701">
    <property type="entry name" value="MFS"/>
</dbReference>
<feature type="transmembrane region" description="Helical" evidence="4">
    <location>
        <begin position="308"/>
        <end position="333"/>
    </location>
</feature>
<feature type="transmembrane region" description="Helical" evidence="4">
    <location>
        <begin position="81"/>
        <end position="102"/>
    </location>
</feature>
<dbReference type="AlphaFoldDB" id="A0A3P3FBF1"/>
<dbReference type="RefSeq" id="WP_125003091.1">
    <property type="nucleotide sequence ID" value="NZ_RQXT01000033.1"/>
</dbReference>
<name>A0A3P3FBF1_9HYPH</name>
<gene>
    <name evidence="6" type="ORF">EH240_23590</name>
</gene>
<evidence type="ECO:0000313" key="6">
    <source>
        <dbReference type="EMBL" id="RRH95989.1"/>
    </source>
</evidence>
<evidence type="ECO:0000256" key="1">
    <source>
        <dbReference type="ARBA" id="ARBA00022692"/>
    </source>
</evidence>
<keyword evidence="7" id="KW-1185">Reference proteome</keyword>
<dbReference type="InterPro" id="IPR036259">
    <property type="entry name" value="MFS_trans_sf"/>
</dbReference>
<evidence type="ECO:0000256" key="3">
    <source>
        <dbReference type="ARBA" id="ARBA00023136"/>
    </source>
</evidence>
<keyword evidence="2 4" id="KW-1133">Transmembrane helix</keyword>
<protein>
    <submittedName>
        <fullName evidence="6">MFS transporter</fullName>
    </submittedName>
</protein>
<dbReference type="Proteomes" id="UP000273786">
    <property type="component" value="Unassembled WGS sequence"/>
</dbReference>
<dbReference type="PROSITE" id="PS50850">
    <property type="entry name" value="MFS"/>
    <property type="match status" value="1"/>
</dbReference>
<feature type="transmembrane region" description="Helical" evidence="4">
    <location>
        <begin position="167"/>
        <end position="189"/>
    </location>
</feature>
<dbReference type="SUPFAM" id="SSF103473">
    <property type="entry name" value="MFS general substrate transporter"/>
    <property type="match status" value="1"/>
</dbReference>
<evidence type="ECO:0000313" key="7">
    <source>
        <dbReference type="Proteomes" id="UP000273786"/>
    </source>
</evidence>
<dbReference type="EMBL" id="RQXT01000033">
    <property type="protein sequence ID" value="RRH95989.1"/>
    <property type="molecule type" value="Genomic_DNA"/>
</dbReference>
<evidence type="ECO:0000256" key="4">
    <source>
        <dbReference type="SAM" id="Phobius"/>
    </source>
</evidence>
<feature type="domain" description="Major facilitator superfamily (MFS) profile" evidence="5">
    <location>
        <begin position="14"/>
        <end position="396"/>
    </location>
</feature>
<dbReference type="PANTHER" id="PTHR11360">
    <property type="entry name" value="MONOCARBOXYLATE TRANSPORTER"/>
    <property type="match status" value="1"/>
</dbReference>
<evidence type="ECO:0000259" key="5">
    <source>
        <dbReference type="PROSITE" id="PS50850"/>
    </source>
</evidence>
<dbReference type="GO" id="GO:0022857">
    <property type="term" value="F:transmembrane transporter activity"/>
    <property type="evidence" value="ECO:0007669"/>
    <property type="project" value="InterPro"/>
</dbReference>
<comment type="caution">
    <text evidence="6">The sequence shown here is derived from an EMBL/GenBank/DDBJ whole genome shotgun (WGS) entry which is preliminary data.</text>
</comment>
<dbReference type="Gene3D" id="1.20.1250.20">
    <property type="entry name" value="MFS general substrate transporter like domains"/>
    <property type="match status" value="1"/>
</dbReference>
<evidence type="ECO:0000256" key="2">
    <source>
        <dbReference type="ARBA" id="ARBA00022989"/>
    </source>
</evidence>
<keyword evidence="1 4" id="KW-0812">Transmembrane</keyword>
<feature type="transmembrane region" description="Helical" evidence="4">
    <location>
        <begin position="219"/>
        <end position="242"/>
    </location>
</feature>
<dbReference type="Pfam" id="PF07690">
    <property type="entry name" value="MFS_1"/>
    <property type="match status" value="1"/>
</dbReference>
<dbReference type="InterPro" id="IPR020846">
    <property type="entry name" value="MFS_dom"/>
</dbReference>
<dbReference type="InterPro" id="IPR050327">
    <property type="entry name" value="Proton-linked_MCT"/>
</dbReference>
<proteinExistence type="predicted"/>
<feature type="transmembrane region" description="Helical" evidence="4">
    <location>
        <begin position="44"/>
        <end position="69"/>
    </location>
</feature>
<feature type="transmembrane region" description="Helical" evidence="4">
    <location>
        <begin position="140"/>
        <end position="161"/>
    </location>
</feature>
<accession>A0A3P3FBF1</accession>
<feature type="transmembrane region" description="Helical" evidence="4">
    <location>
        <begin position="371"/>
        <end position="394"/>
    </location>
</feature>
<reference evidence="6 7" key="1">
    <citation type="submission" date="2018-11" db="EMBL/GenBank/DDBJ databases">
        <title>the genome of Mesorhizobium tamadayense DSM 28320.</title>
        <authorList>
            <person name="Gao J."/>
        </authorList>
    </citation>
    <scope>NUCLEOTIDE SEQUENCE [LARGE SCALE GENOMIC DNA]</scope>
    <source>
        <strain evidence="6 7">DSM 28320</strain>
    </source>
</reference>
<feature type="transmembrane region" description="Helical" evidence="4">
    <location>
        <begin position="12"/>
        <end position="32"/>
    </location>
</feature>